<gene>
    <name evidence="1" type="ORF">HMPREF9446_01561</name>
</gene>
<dbReference type="AlphaFoldDB" id="F3PSL6"/>
<dbReference type="EMBL" id="AFBN01000028">
    <property type="protein sequence ID" value="EGF57483.1"/>
    <property type="molecule type" value="Genomic_DNA"/>
</dbReference>
<reference evidence="1 2" key="1">
    <citation type="submission" date="2011-02" db="EMBL/GenBank/DDBJ databases">
        <authorList>
            <person name="Weinstock G."/>
            <person name="Sodergren E."/>
            <person name="Clifton S."/>
            <person name="Fulton L."/>
            <person name="Fulton B."/>
            <person name="Courtney L."/>
            <person name="Fronick C."/>
            <person name="Harrison M."/>
            <person name="Strong C."/>
            <person name="Farmer C."/>
            <person name="Delahaunty K."/>
            <person name="Markovic C."/>
            <person name="Hall O."/>
            <person name="Minx P."/>
            <person name="Tomlinson C."/>
            <person name="Mitreva M."/>
            <person name="Hou S."/>
            <person name="Chen J."/>
            <person name="Wollam A."/>
            <person name="Pepin K.H."/>
            <person name="Johnson M."/>
            <person name="Bhonagiri V."/>
            <person name="Zhang X."/>
            <person name="Suruliraj S."/>
            <person name="Warren W."/>
            <person name="Chinwalla A."/>
            <person name="Mardis E.R."/>
            <person name="Wilson R.K."/>
        </authorList>
    </citation>
    <scope>NUCLEOTIDE SEQUENCE [LARGE SCALE GENOMIC DNA]</scope>
    <source>
        <strain evidence="1 2">YIT 12057</strain>
    </source>
</reference>
<sequence length="77" mass="9217">MELYKYSYYLCFLKAKQQTEIQYKKRTESYQSENSTKTNIMKFLTLTPENISTEHLCCTIGDKRCSNQNKILYLHSM</sequence>
<accession>F3PSL6</accession>
<dbReference type="Proteomes" id="UP000003416">
    <property type="component" value="Unassembled WGS sequence"/>
</dbReference>
<dbReference type="HOGENOM" id="CLU_2630732_0_0_10"/>
<proteinExistence type="predicted"/>
<dbReference type="STRING" id="763034.HMPREF9446_01561"/>
<evidence type="ECO:0000313" key="2">
    <source>
        <dbReference type="Proteomes" id="UP000003416"/>
    </source>
</evidence>
<organism evidence="1 2">
    <name type="scientific">Bacteroides fluxus YIT 12057</name>
    <dbReference type="NCBI Taxonomy" id="763034"/>
    <lineage>
        <taxon>Bacteria</taxon>
        <taxon>Pseudomonadati</taxon>
        <taxon>Bacteroidota</taxon>
        <taxon>Bacteroidia</taxon>
        <taxon>Bacteroidales</taxon>
        <taxon>Bacteroidaceae</taxon>
        <taxon>Bacteroides</taxon>
    </lineage>
</organism>
<keyword evidence="2" id="KW-1185">Reference proteome</keyword>
<evidence type="ECO:0000313" key="1">
    <source>
        <dbReference type="EMBL" id="EGF57483.1"/>
    </source>
</evidence>
<comment type="caution">
    <text evidence="1">The sequence shown here is derived from an EMBL/GenBank/DDBJ whole genome shotgun (WGS) entry which is preliminary data.</text>
</comment>
<protein>
    <submittedName>
        <fullName evidence="1">Uncharacterized protein</fullName>
    </submittedName>
</protein>
<name>F3PSL6_9BACE</name>